<dbReference type="HOGENOM" id="CLU_1701213_0_0_9"/>
<accession>D8GTA0</accession>
<reference evidence="2" key="1">
    <citation type="submission" date="2009-07" db="EMBL/GenBank/DDBJ databases">
        <authorList>
            <person name="Koepke M."/>
            <person name="Hujer S."/>
            <person name="Held C."/>
            <person name="Wiezer A."/>
            <person name="Liesegang H."/>
            <person name="Ehrenreich A."/>
            <person name="Gottschalk G."/>
            <person name="Duerre P."/>
        </authorList>
    </citation>
    <scope>NUCLEOTIDE SEQUENCE</scope>
    <source>
        <strain evidence="2">DSM 13528</strain>
    </source>
</reference>
<keyword evidence="5" id="KW-1185">Reference proteome</keyword>
<evidence type="ECO:0000313" key="2">
    <source>
        <dbReference type="EMBL" id="ADK16699.1"/>
    </source>
</evidence>
<reference evidence="3 5" key="3">
    <citation type="journal article" date="2016" name="Biotechnol. Bioeng.">
        <title>Traits of selected Clostridium strains for syngas fermentation to ethanol.</title>
        <authorList>
            <person name="Martin M.E."/>
            <person name="Richter H."/>
            <person name="Saha S."/>
            <person name="Angenent L.T."/>
        </authorList>
    </citation>
    <scope>NUCLEOTIDE SEQUENCE [LARGE SCALE GENOMIC DNA]</scope>
    <source>
        <strain evidence="3 5">PETC</strain>
    </source>
</reference>
<evidence type="ECO:0000256" key="1">
    <source>
        <dbReference type="SAM" id="MobiDB-lite"/>
    </source>
</evidence>
<dbReference type="EMBL" id="CP001666">
    <property type="protein sequence ID" value="ADK16699.1"/>
    <property type="molecule type" value="Genomic_DNA"/>
</dbReference>
<sequence length="139" mass="15711">MKITAEFNSNEELLSFISTFGAKDISKTVAGPIGANRTATTNKSEVKEAPKIEVAKENKKEDVKKEDKKEVEESKNTKEDRKEDPKITKEMVRAVFTKIIKAGKQKEAKELTKKYGASRIPEIKETDYEAIYKEAEVLL</sequence>
<dbReference type="KEGG" id="clj:CLJU_c36580"/>
<dbReference type="OrthoDB" id="1924919at2"/>
<dbReference type="eggNOG" id="ENOG5030G47">
    <property type="taxonomic scope" value="Bacteria"/>
</dbReference>
<organism evidence="2 4">
    <name type="scientific">Clostridium ljungdahlii (strain ATCC 55383 / DSM 13528 / PETC)</name>
    <dbReference type="NCBI Taxonomy" id="748727"/>
    <lineage>
        <taxon>Bacteria</taxon>
        <taxon>Bacillati</taxon>
        <taxon>Bacillota</taxon>
        <taxon>Clostridia</taxon>
        <taxon>Eubacteriales</taxon>
        <taxon>Clostridiaceae</taxon>
        <taxon>Clostridium</taxon>
    </lineage>
</organism>
<reference evidence="2 4" key="2">
    <citation type="journal article" date="2010" name="Proc. Natl. Acad. Sci. U.S.A.">
        <title>Clostridium ljungdahlii represents a microbial production platform based on syngas.</title>
        <authorList>
            <person name="Kopke M."/>
            <person name="Held C."/>
            <person name="Hujer S."/>
            <person name="Liesegang H."/>
            <person name="Wiezer A."/>
            <person name="Wollherr A."/>
            <person name="Ehrenreich A."/>
            <person name="Liebl W."/>
            <person name="Gottschalk G."/>
            <person name="Durre P."/>
        </authorList>
    </citation>
    <scope>NUCLEOTIDE SEQUENCE [LARGE SCALE GENOMIC DNA]</scope>
    <source>
        <strain evidence="4">ATCC 55383 / DSM 13528 / PETC</strain>
        <strain evidence="2">DSM 13528</strain>
    </source>
</reference>
<dbReference type="AlphaFoldDB" id="D8GTA0"/>
<dbReference type="EMBL" id="LITS01000001">
    <property type="protein sequence ID" value="OAA89427.1"/>
    <property type="molecule type" value="Genomic_DNA"/>
</dbReference>
<evidence type="ECO:0000313" key="3">
    <source>
        <dbReference type="EMBL" id="OAA89427.1"/>
    </source>
</evidence>
<dbReference type="PATRIC" id="fig|748727.19.peg.33"/>
<protein>
    <recommendedName>
        <fullName evidence="6">rRNA biogenesis protein rrp5</fullName>
    </recommendedName>
</protein>
<dbReference type="STRING" id="748727.CLJU_c36580"/>
<evidence type="ECO:0008006" key="6">
    <source>
        <dbReference type="Google" id="ProtNLM"/>
    </source>
</evidence>
<dbReference type="Proteomes" id="UP000077020">
    <property type="component" value="Unassembled WGS sequence"/>
</dbReference>
<name>D8GTA0_CLOLD</name>
<dbReference type="Proteomes" id="UP000001656">
    <property type="component" value="Chromosome"/>
</dbReference>
<gene>
    <name evidence="2" type="ordered locus">CLJU_c36580</name>
    <name evidence="3" type="ORF">WX45_01259</name>
</gene>
<dbReference type="RefSeq" id="WP_013240282.1">
    <property type="nucleotide sequence ID" value="NC_014328.1"/>
</dbReference>
<proteinExistence type="predicted"/>
<evidence type="ECO:0000313" key="5">
    <source>
        <dbReference type="Proteomes" id="UP000077020"/>
    </source>
</evidence>
<feature type="compositionally biased region" description="Basic and acidic residues" evidence="1">
    <location>
        <begin position="44"/>
        <end position="85"/>
    </location>
</feature>
<evidence type="ECO:0000313" key="4">
    <source>
        <dbReference type="Proteomes" id="UP000001656"/>
    </source>
</evidence>
<feature type="region of interest" description="Disordered" evidence="1">
    <location>
        <begin position="29"/>
        <end position="85"/>
    </location>
</feature>